<organism evidence="2 3">
    <name type="scientific">Aromatoleum buckelii</name>
    <dbReference type="NCBI Taxonomy" id="200254"/>
    <lineage>
        <taxon>Bacteria</taxon>
        <taxon>Pseudomonadati</taxon>
        <taxon>Pseudomonadota</taxon>
        <taxon>Betaproteobacteria</taxon>
        <taxon>Rhodocyclales</taxon>
        <taxon>Rhodocyclaceae</taxon>
        <taxon>Aromatoleum</taxon>
    </lineage>
</organism>
<proteinExistence type="predicted"/>
<dbReference type="Proteomes" id="UP000601990">
    <property type="component" value="Unassembled WGS sequence"/>
</dbReference>
<evidence type="ECO:0000256" key="1">
    <source>
        <dbReference type="SAM" id="Phobius"/>
    </source>
</evidence>
<dbReference type="RefSeq" id="WP_169197597.1">
    <property type="nucleotide sequence ID" value="NZ_WTVH02000010.1"/>
</dbReference>
<keyword evidence="3" id="KW-1185">Reference proteome</keyword>
<dbReference type="EMBL" id="WTVH01000003">
    <property type="protein sequence ID" value="NMF92277.1"/>
    <property type="molecule type" value="Genomic_DNA"/>
</dbReference>
<keyword evidence="1" id="KW-1133">Transmembrane helix</keyword>
<feature type="transmembrane region" description="Helical" evidence="1">
    <location>
        <begin position="6"/>
        <end position="24"/>
    </location>
</feature>
<reference evidence="2" key="1">
    <citation type="submission" date="2019-12" db="EMBL/GenBank/DDBJ databases">
        <title>Comparative genomics gives insights into the taxonomy of the Azoarcus-Aromatoleum group and reveals separate origins of nif in the plant-associated Azoarcus and non-plant-associated Aromatoleum sub-groups.</title>
        <authorList>
            <person name="Lafos M."/>
            <person name="Maluk M."/>
            <person name="Batista M."/>
            <person name="Junghare M."/>
            <person name="Carmona M."/>
            <person name="Faoro H."/>
            <person name="Cruz L.M."/>
            <person name="Battistoni F."/>
            <person name="De Souza E."/>
            <person name="Pedrosa F."/>
            <person name="Chen W.-M."/>
            <person name="Poole P.S."/>
            <person name="Dixon R.A."/>
            <person name="James E.K."/>
        </authorList>
    </citation>
    <scope>NUCLEOTIDE SEQUENCE</scope>
    <source>
        <strain evidence="2">U120</strain>
    </source>
</reference>
<evidence type="ECO:0000313" key="3">
    <source>
        <dbReference type="Proteomes" id="UP000601990"/>
    </source>
</evidence>
<accession>A0ABX1N204</accession>
<comment type="caution">
    <text evidence="2">The sequence shown here is derived from an EMBL/GenBank/DDBJ whole genome shotgun (WGS) entry which is preliminary data.</text>
</comment>
<name>A0ABX1N204_9RHOO</name>
<sequence>MSNFPYPILVAAIFLFGCLAVLHIHRRQQDAQRDLPQRDEYLAAHHQQTPACLRCTSTDTREFGLHEGDDVQRIVACKKCDQLMYRYRRTAAA</sequence>
<keyword evidence="1" id="KW-0472">Membrane</keyword>
<gene>
    <name evidence="2" type="ORF">GO608_02890</name>
</gene>
<protein>
    <submittedName>
        <fullName evidence="2">Uncharacterized protein</fullName>
    </submittedName>
</protein>
<keyword evidence="1" id="KW-0812">Transmembrane</keyword>
<evidence type="ECO:0000313" key="2">
    <source>
        <dbReference type="EMBL" id="NMF92277.1"/>
    </source>
</evidence>